<organism evidence="2 3">
    <name type="scientific">Cyclocybe aegerita</name>
    <name type="common">Black poplar mushroom</name>
    <name type="synonym">Agrocybe aegerita</name>
    <dbReference type="NCBI Taxonomy" id="1973307"/>
    <lineage>
        <taxon>Eukaryota</taxon>
        <taxon>Fungi</taxon>
        <taxon>Dikarya</taxon>
        <taxon>Basidiomycota</taxon>
        <taxon>Agaricomycotina</taxon>
        <taxon>Agaricomycetes</taxon>
        <taxon>Agaricomycetidae</taxon>
        <taxon>Agaricales</taxon>
        <taxon>Agaricineae</taxon>
        <taxon>Bolbitiaceae</taxon>
        <taxon>Cyclocybe</taxon>
    </lineage>
</organism>
<evidence type="ECO:0000313" key="2">
    <source>
        <dbReference type="EMBL" id="CAA7258472.1"/>
    </source>
</evidence>
<proteinExistence type="predicted"/>
<evidence type="ECO:0000313" key="3">
    <source>
        <dbReference type="Proteomes" id="UP000467700"/>
    </source>
</evidence>
<gene>
    <name evidence="2" type="ORF">AAE3_LOCUS1166</name>
</gene>
<name>A0A8S0VQ40_CYCAE</name>
<accession>A0A8S0VQ40</accession>
<keyword evidence="3" id="KW-1185">Reference proteome</keyword>
<dbReference type="EMBL" id="CACVBS010000002">
    <property type="protein sequence ID" value="CAA7258472.1"/>
    <property type="molecule type" value="Genomic_DNA"/>
</dbReference>
<evidence type="ECO:0000256" key="1">
    <source>
        <dbReference type="SAM" id="MobiDB-lite"/>
    </source>
</evidence>
<comment type="caution">
    <text evidence="2">The sequence shown here is derived from an EMBL/GenBank/DDBJ whole genome shotgun (WGS) entry which is preliminary data.</text>
</comment>
<sequence length="218" mass="23918">MFQPSTSYPHAPPDIVLSTTESAEWRVVNEGAEEQEVEVREVQQHIAGRDPGTAEVRIEVLSPTSLGFVDADEYHRPSGIREAFIEEVVEGDVAEKEPKTIAEAVVTIEAKVEEKDKQDEENKDASTPSEPHHAPPPEPKHTLDAPNRATAPLEPSSSSPPPKTQHLRRPRTQLGLTHQRTPHRRATSSEHGPVGPALPPALPRNPRHDCPTITISTS</sequence>
<dbReference type="AlphaFoldDB" id="A0A8S0VQ40"/>
<dbReference type="Proteomes" id="UP000467700">
    <property type="component" value="Unassembled WGS sequence"/>
</dbReference>
<feature type="compositionally biased region" description="Basic and acidic residues" evidence="1">
    <location>
        <begin position="110"/>
        <end position="143"/>
    </location>
</feature>
<protein>
    <submittedName>
        <fullName evidence="2">Uncharacterized protein</fullName>
    </submittedName>
</protein>
<feature type="region of interest" description="Disordered" evidence="1">
    <location>
        <begin position="110"/>
        <end position="218"/>
    </location>
</feature>
<reference evidence="2 3" key="1">
    <citation type="submission" date="2020-01" db="EMBL/GenBank/DDBJ databases">
        <authorList>
            <person name="Gupta K D."/>
        </authorList>
    </citation>
    <scope>NUCLEOTIDE SEQUENCE [LARGE SCALE GENOMIC DNA]</scope>
</reference>